<organism evidence="2 3">
    <name type="scientific">Mesocestoides corti</name>
    <name type="common">Flatworm</name>
    <dbReference type="NCBI Taxonomy" id="53468"/>
    <lineage>
        <taxon>Eukaryota</taxon>
        <taxon>Metazoa</taxon>
        <taxon>Spiralia</taxon>
        <taxon>Lophotrochozoa</taxon>
        <taxon>Platyhelminthes</taxon>
        <taxon>Cestoda</taxon>
        <taxon>Eucestoda</taxon>
        <taxon>Cyclophyllidea</taxon>
        <taxon>Mesocestoididae</taxon>
        <taxon>Mesocestoides</taxon>
    </lineage>
</organism>
<name>A0A0R3UL48_MESCO</name>
<protein>
    <recommendedName>
        <fullName evidence="4">Cyclin-dependent kinase inhibitor domain-containing protein</fullName>
    </recommendedName>
</protein>
<dbReference type="Gene3D" id="4.10.365.10">
    <property type="entry name" value="p27"/>
    <property type="match status" value="1"/>
</dbReference>
<accession>A0A0R3UL48</accession>
<evidence type="ECO:0000313" key="3">
    <source>
        <dbReference type="Proteomes" id="UP000267029"/>
    </source>
</evidence>
<keyword evidence="3" id="KW-1185">Reference proteome</keyword>
<proteinExistence type="predicted"/>
<reference evidence="2 3" key="1">
    <citation type="submission" date="2018-10" db="EMBL/GenBank/DDBJ databases">
        <authorList>
            <consortium name="Pathogen Informatics"/>
        </authorList>
    </citation>
    <scope>NUCLEOTIDE SEQUENCE [LARGE SCALE GENOMIC DNA]</scope>
</reference>
<evidence type="ECO:0008006" key="4">
    <source>
        <dbReference type="Google" id="ProtNLM"/>
    </source>
</evidence>
<dbReference type="Proteomes" id="UP000267029">
    <property type="component" value="Unassembled WGS sequence"/>
</dbReference>
<gene>
    <name evidence="2" type="ORF">MCOS_LOCUS8382</name>
</gene>
<dbReference type="InterPro" id="IPR044898">
    <property type="entry name" value="CDI_dom_sf"/>
</dbReference>
<feature type="region of interest" description="Disordered" evidence="1">
    <location>
        <begin position="78"/>
        <end position="121"/>
    </location>
</feature>
<sequence>MAEPTKRRLSDTDRRAEECMAMIDADFDRFCRKYDFDPSNIENSASGKYKWQLVTENVPSFYTAPPRRKPYFQSQIKRKRVECSEEEEEDKHEVEEKAHESPVKSTNSRRRRSAAAAAAADEPIVPVQIGSSLRFV</sequence>
<dbReference type="EMBL" id="UXSR01005504">
    <property type="protein sequence ID" value="VDD82379.1"/>
    <property type="molecule type" value="Genomic_DNA"/>
</dbReference>
<dbReference type="AlphaFoldDB" id="A0A0R3UL48"/>
<evidence type="ECO:0000256" key="1">
    <source>
        <dbReference type="SAM" id="MobiDB-lite"/>
    </source>
</evidence>
<evidence type="ECO:0000313" key="2">
    <source>
        <dbReference type="EMBL" id="VDD82379.1"/>
    </source>
</evidence>
<feature type="compositionally biased region" description="Basic and acidic residues" evidence="1">
    <location>
        <begin position="91"/>
        <end position="102"/>
    </location>
</feature>